<reference evidence="2" key="2">
    <citation type="journal article" date="2021" name="PeerJ">
        <title>Extensive microbial diversity within the chicken gut microbiome revealed by metagenomics and culture.</title>
        <authorList>
            <person name="Gilroy R."/>
            <person name="Ravi A."/>
            <person name="Getino M."/>
            <person name="Pursley I."/>
            <person name="Horton D.L."/>
            <person name="Alikhan N.F."/>
            <person name="Baker D."/>
            <person name="Gharbi K."/>
            <person name="Hall N."/>
            <person name="Watson M."/>
            <person name="Adriaenssens E.M."/>
            <person name="Foster-Nyarko E."/>
            <person name="Jarju S."/>
            <person name="Secka A."/>
            <person name="Antonio M."/>
            <person name="Oren A."/>
            <person name="Chaudhuri R.R."/>
            <person name="La Ragione R."/>
            <person name="Hildebrand F."/>
            <person name="Pallen M.J."/>
        </authorList>
    </citation>
    <scope>NUCLEOTIDE SEQUENCE</scope>
    <source>
        <strain evidence="2">1383</strain>
    </source>
</reference>
<evidence type="ECO:0000256" key="1">
    <source>
        <dbReference type="SAM" id="MobiDB-lite"/>
    </source>
</evidence>
<evidence type="ECO:0000313" key="2">
    <source>
        <dbReference type="EMBL" id="HIT97915.1"/>
    </source>
</evidence>
<dbReference type="EMBL" id="DVLY01000086">
    <property type="protein sequence ID" value="HIT97915.1"/>
    <property type="molecule type" value="Genomic_DNA"/>
</dbReference>
<dbReference type="AlphaFoldDB" id="A0A9D1H947"/>
<protein>
    <submittedName>
        <fullName evidence="2">Uncharacterized protein</fullName>
    </submittedName>
</protein>
<proteinExistence type="predicted"/>
<reference evidence="2" key="1">
    <citation type="submission" date="2020-10" db="EMBL/GenBank/DDBJ databases">
        <authorList>
            <person name="Gilroy R."/>
        </authorList>
    </citation>
    <scope>NUCLEOTIDE SEQUENCE</scope>
    <source>
        <strain evidence="2">1383</strain>
    </source>
</reference>
<sequence length="127" mass="14320">MFDEGRICFVLSFRLADEKPQAVYEGYASVLKTACLAPEIDFAEDGSLYPVIEYWYEDRDIPLSIRINDDIGLATISFAGNPLPYLHKRKEKEQACRQASEVLRAGATELQSREASRKASKKQSPSE</sequence>
<feature type="region of interest" description="Disordered" evidence="1">
    <location>
        <begin position="107"/>
        <end position="127"/>
    </location>
</feature>
<dbReference type="Proteomes" id="UP000824161">
    <property type="component" value="Unassembled WGS sequence"/>
</dbReference>
<gene>
    <name evidence="2" type="ORF">IAC44_03655</name>
</gene>
<accession>A0A9D1H947</accession>
<evidence type="ECO:0000313" key="3">
    <source>
        <dbReference type="Proteomes" id="UP000824161"/>
    </source>
</evidence>
<comment type="caution">
    <text evidence="2">The sequence shown here is derived from an EMBL/GenBank/DDBJ whole genome shotgun (WGS) entry which is preliminary data.</text>
</comment>
<name>A0A9D1H947_9FLAO</name>
<organism evidence="2 3">
    <name type="scientific">Candidatus Merdimorpha stercoravium</name>
    <dbReference type="NCBI Taxonomy" id="2840863"/>
    <lineage>
        <taxon>Bacteria</taxon>
        <taxon>Pseudomonadati</taxon>
        <taxon>Bacteroidota</taxon>
        <taxon>Flavobacteriia</taxon>
        <taxon>Flavobacteriales</taxon>
        <taxon>Candidatus Merdimorpha</taxon>
    </lineage>
</organism>